<reference evidence="2" key="1">
    <citation type="submission" date="2022-11" db="UniProtKB">
        <authorList>
            <consortium name="WormBaseParasite"/>
        </authorList>
    </citation>
    <scope>IDENTIFICATION</scope>
</reference>
<evidence type="ECO:0000313" key="2">
    <source>
        <dbReference type="WBParaSite" id="nRc.2.0.1.t32100-RA"/>
    </source>
</evidence>
<keyword evidence="1" id="KW-1185">Reference proteome</keyword>
<dbReference type="InterPro" id="IPR036116">
    <property type="entry name" value="FN3_sf"/>
</dbReference>
<dbReference type="SUPFAM" id="SSF49265">
    <property type="entry name" value="Fibronectin type III"/>
    <property type="match status" value="1"/>
</dbReference>
<sequence>MILEETNEREGLQVYRAQIPASESSYAFTNLKPSTKYHVGVIAFVNYQPRQVYRLSVETGHTGAKSWSVRPDVQRKGVGKFAVYWESPHQFSDRDLQGFIIEFRLPNETIWRRYGDLISYRPDQKQFGTELSGLNEKNIYVVRVYIVNAKGEVVGVTDEFNLGSQSSTSCTGSSGVPTNVHSSSSSSTTITYTWSRPRYKQCNEQGNFYVKSGRLREFR</sequence>
<name>A0A915K1K6_ROMCU</name>
<evidence type="ECO:0000313" key="1">
    <source>
        <dbReference type="Proteomes" id="UP000887565"/>
    </source>
</evidence>
<protein>
    <submittedName>
        <fullName evidence="2">Uncharacterized protein</fullName>
    </submittedName>
</protein>
<dbReference type="InterPro" id="IPR003961">
    <property type="entry name" value="FN3_dom"/>
</dbReference>
<proteinExistence type="predicted"/>
<dbReference type="WBParaSite" id="nRc.2.0.1.t32100-RA">
    <property type="protein sequence ID" value="nRc.2.0.1.t32100-RA"/>
    <property type="gene ID" value="nRc.2.0.1.g32100"/>
</dbReference>
<dbReference type="AlphaFoldDB" id="A0A915K1K6"/>
<organism evidence="1 2">
    <name type="scientific">Romanomermis culicivorax</name>
    <name type="common">Nematode worm</name>
    <dbReference type="NCBI Taxonomy" id="13658"/>
    <lineage>
        <taxon>Eukaryota</taxon>
        <taxon>Metazoa</taxon>
        <taxon>Ecdysozoa</taxon>
        <taxon>Nematoda</taxon>
        <taxon>Enoplea</taxon>
        <taxon>Dorylaimia</taxon>
        <taxon>Mermithida</taxon>
        <taxon>Mermithoidea</taxon>
        <taxon>Mermithidae</taxon>
        <taxon>Romanomermis</taxon>
    </lineage>
</organism>
<dbReference type="InterPro" id="IPR013783">
    <property type="entry name" value="Ig-like_fold"/>
</dbReference>
<dbReference type="CDD" id="cd00063">
    <property type="entry name" value="FN3"/>
    <property type="match status" value="1"/>
</dbReference>
<dbReference type="Proteomes" id="UP000887565">
    <property type="component" value="Unplaced"/>
</dbReference>
<accession>A0A915K1K6</accession>
<dbReference type="Gene3D" id="2.60.40.10">
    <property type="entry name" value="Immunoglobulins"/>
    <property type="match status" value="2"/>
</dbReference>